<gene>
    <name evidence="2" type="ORF">NCTC13354_00214</name>
</gene>
<dbReference type="AlphaFoldDB" id="A0A3S4YWQ7"/>
<reference evidence="2 3" key="1">
    <citation type="submission" date="2018-12" db="EMBL/GenBank/DDBJ databases">
        <authorList>
            <consortium name="Pathogen Informatics"/>
        </authorList>
    </citation>
    <scope>NUCLEOTIDE SEQUENCE [LARGE SCALE GENOMIC DNA]</scope>
    <source>
        <strain evidence="2 3">NCTC13354</strain>
    </source>
</reference>
<organism evidence="2 3">
    <name type="scientific">Trueperella bialowiezensis</name>
    <dbReference type="NCBI Taxonomy" id="312285"/>
    <lineage>
        <taxon>Bacteria</taxon>
        <taxon>Bacillati</taxon>
        <taxon>Actinomycetota</taxon>
        <taxon>Actinomycetes</taxon>
        <taxon>Actinomycetales</taxon>
        <taxon>Actinomycetaceae</taxon>
        <taxon>Trueperella</taxon>
    </lineage>
</organism>
<keyword evidence="3" id="KW-1185">Reference proteome</keyword>
<name>A0A3S4YWQ7_9ACTO</name>
<dbReference type="InterPro" id="IPR019887">
    <property type="entry name" value="Tscrpt_reg_AsnC/Lrp_C"/>
</dbReference>
<feature type="domain" description="Transcription regulator AsnC/Lrp ligand binding" evidence="1">
    <location>
        <begin position="6"/>
        <end position="76"/>
    </location>
</feature>
<dbReference type="EMBL" id="LR134476">
    <property type="protein sequence ID" value="VEI12531.1"/>
    <property type="molecule type" value="Genomic_DNA"/>
</dbReference>
<accession>A0A3S4YWQ7</accession>
<dbReference type="OrthoDB" id="70544at2"/>
<dbReference type="Pfam" id="PF01037">
    <property type="entry name" value="AsnC_trans_reg"/>
    <property type="match status" value="1"/>
</dbReference>
<dbReference type="Proteomes" id="UP000269542">
    <property type="component" value="Chromosome"/>
</dbReference>
<proteinExistence type="predicted"/>
<evidence type="ECO:0000313" key="2">
    <source>
        <dbReference type="EMBL" id="VEI12531.1"/>
    </source>
</evidence>
<evidence type="ECO:0000313" key="3">
    <source>
        <dbReference type="Proteomes" id="UP000269542"/>
    </source>
</evidence>
<dbReference type="RefSeq" id="WP_126415729.1">
    <property type="nucleotide sequence ID" value="NZ_LR134476.1"/>
</dbReference>
<dbReference type="InterPro" id="IPR011008">
    <property type="entry name" value="Dimeric_a/b-barrel"/>
</dbReference>
<sequence>MITAIVMIDAEVDHIPEVADAVASIKSVKRVYSVTGDVDLIAIVAVPQHEDLATVIPDQIAKVPGVKELQTYLAFQEFSRADLEAAFDIGLD</sequence>
<evidence type="ECO:0000259" key="1">
    <source>
        <dbReference type="Pfam" id="PF01037"/>
    </source>
</evidence>
<protein>
    <submittedName>
        <fullName evidence="2">AsnC family</fullName>
    </submittedName>
</protein>
<dbReference type="Gene3D" id="3.30.70.920">
    <property type="match status" value="1"/>
</dbReference>
<dbReference type="SUPFAM" id="SSF54909">
    <property type="entry name" value="Dimeric alpha+beta barrel"/>
    <property type="match status" value="1"/>
</dbReference>
<dbReference type="KEGG" id="tbw:NCTC13354_00214"/>